<dbReference type="SUPFAM" id="SSF52096">
    <property type="entry name" value="ClpP/crotonase"/>
    <property type="match status" value="1"/>
</dbReference>
<dbReference type="GO" id="GO:0070403">
    <property type="term" value="F:NAD+ binding"/>
    <property type="evidence" value="ECO:0007669"/>
    <property type="project" value="InterPro"/>
</dbReference>
<dbReference type="GO" id="GO:0004165">
    <property type="term" value="F:delta(3)-delta(2)-enoyl-CoA isomerase activity"/>
    <property type="evidence" value="ECO:0007669"/>
    <property type="project" value="UniProtKB-EC"/>
</dbReference>
<dbReference type="CDD" id="cd06558">
    <property type="entry name" value="crotonase-like"/>
    <property type="match status" value="1"/>
</dbReference>
<evidence type="ECO:0000256" key="15">
    <source>
        <dbReference type="SAM" id="MobiDB-lite"/>
    </source>
</evidence>
<dbReference type="AlphaFoldDB" id="A0A1R4FY97"/>
<evidence type="ECO:0000256" key="13">
    <source>
        <dbReference type="ARBA" id="ARBA00023268"/>
    </source>
</evidence>
<dbReference type="GO" id="GO:0006635">
    <property type="term" value="P:fatty acid beta-oxidation"/>
    <property type="evidence" value="ECO:0007669"/>
    <property type="project" value="UniProtKB-UniPathway"/>
</dbReference>
<comment type="pathway">
    <text evidence="2">Lipid metabolism; fatty acid beta-oxidation.</text>
</comment>
<evidence type="ECO:0000259" key="17">
    <source>
        <dbReference type="Pfam" id="PF02737"/>
    </source>
</evidence>
<dbReference type="Pfam" id="PF00378">
    <property type="entry name" value="ECH_1"/>
    <property type="match status" value="1"/>
</dbReference>
<dbReference type="InterPro" id="IPR008927">
    <property type="entry name" value="6-PGluconate_DH-like_C_sf"/>
</dbReference>
<dbReference type="Gene3D" id="1.10.1040.50">
    <property type="match status" value="1"/>
</dbReference>
<feature type="domain" description="3-hydroxyacyl-CoA dehydrogenase C-terminal" evidence="16">
    <location>
        <begin position="495"/>
        <end position="581"/>
    </location>
</feature>
<dbReference type="Gene3D" id="3.90.226.10">
    <property type="entry name" value="2-enoyl-CoA Hydratase, Chain A, domain 1"/>
    <property type="match status" value="1"/>
</dbReference>
<dbReference type="FunFam" id="1.10.1040.50:FF:000006">
    <property type="entry name" value="Peroxisomal bifunctional enzyme"/>
    <property type="match status" value="1"/>
</dbReference>
<evidence type="ECO:0000256" key="14">
    <source>
        <dbReference type="ARBA" id="ARBA00049556"/>
    </source>
</evidence>
<dbReference type="EMBL" id="FUHW01000024">
    <property type="protein sequence ID" value="SJM60904.1"/>
    <property type="molecule type" value="Genomic_DNA"/>
</dbReference>
<dbReference type="GO" id="GO:0003857">
    <property type="term" value="F:(3S)-3-hydroxyacyl-CoA dehydrogenase (NAD+) activity"/>
    <property type="evidence" value="ECO:0007669"/>
    <property type="project" value="UniProtKB-EC"/>
</dbReference>
<dbReference type="InterPro" id="IPR029045">
    <property type="entry name" value="ClpP/crotonase-like_dom_sf"/>
</dbReference>
<comment type="pathway">
    <text evidence="3">Lipid metabolism; butanoate metabolism.</text>
</comment>
<organism evidence="18 19">
    <name type="scientific">Arthrobacter rhombi</name>
    <dbReference type="NCBI Taxonomy" id="71253"/>
    <lineage>
        <taxon>Bacteria</taxon>
        <taxon>Bacillati</taxon>
        <taxon>Actinomycetota</taxon>
        <taxon>Actinomycetes</taxon>
        <taxon>Micrococcales</taxon>
        <taxon>Micrococcaceae</taxon>
        <taxon>Arthrobacter</taxon>
    </lineage>
</organism>
<dbReference type="Pfam" id="PF00725">
    <property type="entry name" value="3HCDH"/>
    <property type="match status" value="1"/>
</dbReference>
<comment type="catalytic activity">
    <reaction evidence="14">
        <text>a (3S)-3-hydroxyacyl-CoA + NAD(+) = a 3-oxoacyl-CoA + NADH + H(+)</text>
        <dbReference type="Rhea" id="RHEA:22432"/>
        <dbReference type="ChEBI" id="CHEBI:15378"/>
        <dbReference type="ChEBI" id="CHEBI:57318"/>
        <dbReference type="ChEBI" id="CHEBI:57540"/>
        <dbReference type="ChEBI" id="CHEBI:57945"/>
        <dbReference type="ChEBI" id="CHEBI:90726"/>
        <dbReference type="EC" id="1.1.1.35"/>
    </reaction>
</comment>
<proteinExistence type="inferred from homology"/>
<keyword evidence="7 18" id="KW-0560">Oxidoreductase</keyword>
<dbReference type="RefSeq" id="WP_086997181.1">
    <property type="nucleotide sequence ID" value="NZ_FUHW01000024.1"/>
</dbReference>
<keyword evidence="12 18" id="KW-0456">Lyase</keyword>
<dbReference type="Pfam" id="PF02737">
    <property type="entry name" value="3HCDH_N"/>
    <property type="match status" value="1"/>
</dbReference>
<dbReference type="PANTHER" id="PTHR23309:SF51">
    <property type="entry name" value="3-HYDROXYACYL-COA DEHYDROGENASE-RELATED"/>
    <property type="match status" value="1"/>
</dbReference>
<name>A0A1R4FY97_9MICC</name>
<reference evidence="18 19" key="1">
    <citation type="submission" date="2017-02" db="EMBL/GenBank/DDBJ databases">
        <authorList>
            <person name="Peterson S.W."/>
        </authorList>
    </citation>
    <scope>NUCLEOTIDE SEQUENCE [LARGE SCALE GENOMIC DNA]</scope>
    <source>
        <strain evidence="18 19">B Ar 00.02</strain>
    </source>
</reference>
<evidence type="ECO:0000256" key="5">
    <source>
        <dbReference type="ARBA" id="ARBA00022832"/>
    </source>
</evidence>
<evidence type="ECO:0000256" key="6">
    <source>
        <dbReference type="ARBA" id="ARBA00022963"/>
    </source>
</evidence>
<feature type="domain" description="3-hydroxyacyl-CoA dehydrogenase NAD binding" evidence="17">
    <location>
        <begin position="315"/>
        <end position="491"/>
    </location>
</feature>
<evidence type="ECO:0000256" key="3">
    <source>
        <dbReference type="ARBA" id="ARBA00005086"/>
    </source>
</evidence>
<dbReference type="EC" id="4.2.1.17" evidence="18"/>
<keyword evidence="19" id="KW-1185">Reference proteome</keyword>
<evidence type="ECO:0000256" key="10">
    <source>
        <dbReference type="ARBA" id="ARBA00023140"/>
    </source>
</evidence>
<dbReference type="PANTHER" id="PTHR23309">
    <property type="entry name" value="3-HYDROXYACYL-COA DEHYROGENASE"/>
    <property type="match status" value="1"/>
</dbReference>
<evidence type="ECO:0000256" key="2">
    <source>
        <dbReference type="ARBA" id="ARBA00005005"/>
    </source>
</evidence>
<dbReference type="InterPro" id="IPR006176">
    <property type="entry name" value="3-OHacyl-CoA_DH_NAD-bd"/>
</dbReference>
<keyword evidence="6" id="KW-0442">Lipid degradation</keyword>
<evidence type="ECO:0000313" key="19">
    <source>
        <dbReference type="Proteomes" id="UP000195913"/>
    </source>
</evidence>
<dbReference type="EC" id="5.3.3.8" evidence="18"/>
<keyword evidence="11 18" id="KW-0413">Isomerase</keyword>
<accession>A0A1R4FY97</accession>
<dbReference type="InterPro" id="IPR001753">
    <property type="entry name" value="Enoyl-CoA_hydra/iso"/>
</dbReference>
<evidence type="ECO:0000256" key="4">
    <source>
        <dbReference type="ARBA" id="ARBA00009463"/>
    </source>
</evidence>
<gene>
    <name evidence="18" type="ORF">FM101_06560</name>
</gene>
<dbReference type="Proteomes" id="UP000195913">
    <property type="component" value="Unassembled WGS sequence"/>
</dbReference>
<keyword evidence="5" id="KW-0276">Fatty acid metabolism</keyword>
<keyword evidence="10" id="KW-0576">Peroxisome</keyword>
<sequence>MTDPSSRPAPRVALSRHDDVVLLTLLAPPVNALGQTARTAIAQALDDVADLSGVRAVVLTGTEKAFSAGADITEFGGSTDGISLPELVDRIESFALPVTAAISGVALGGGLELAMAAHTRVAHPEALLGLPEITLGLIPGAGGTGRLPRLVGPERALAMILTGTRVGAATAEGDGLIDAVLDGGDFSCAAVAWAASRLDEEPGTGSTPPTRTRDLNRRIAEAAAVPGTIERLAAPAVRKAKDPFAARAAVDSLAAGIEQGFDAGAELEREKFLERLASDESAAGLHLFAAERASRTPRAIATAPGEIAARDVRRAGVIGAGTMGGGIALALATAGVPVTVVETSAEALDRGLAQIRATLDVSVSHGSRSPQRANEQFARISGSLDYADLASADLIIEAAFEDLDVKKEIFARLDAHTSEDAVLATNTSYLDVDALAATTAHPGRVLGMHFFSPANVMELVEIVRGEATETRVLATAVSLARRLGKCPVVVGVCHGFVGNRMLEVRARQAEALLLEGALPGQVDDALTGFGFRMGPFAMADLAGLDIGWRNRQAQGTTAAVGDALCEAGRFGQKTGAGFFAYQGRERREDPAVTDIIEAASAEQGIERREIDSEEILERLLYPMINEGARILAEDIAERPGDIDLIWVKGYNWPAYRGGPMFYAQQIGRARIADRLRQHARATGDPTLEPAPWLTEALPDGQGAPGNGRS</sequence>
<dbReference type="SUPFAM" id="SSF48179">
    <property type="entry name" value="6-phosphogluconate dehydrogenase C-terminal domain-like"/>
    <property type="match status" value="2"/>
</dbReference>
<comment type="subcellular location">
    <subcellularLocation>
        <location evidence="1">Peroxisome</location>
    </subcellularLocation>
</comment>
<feature type="region of interest" description="Disordered" evidence="15">
    <location>
        <begin position="681"/>
        <end position="709"/>
    </location>
</feature>
<keyword evidence="9" id="KW-0443">Lipid metabolism</keyword>
<evidence type="ECO:0000256" key="9">
    <source>
        <dbReference type="ARBA" id="ARBA00023098"/>
    </source>
</evidence>
<evidence type="ECO:0000256" key="12">
    <source>
        <dbReference type="ARBA" id="ARBA00023239"/>
    </source>
</evidence>
<dbReference type="EC" id="1.1.1.35" evidence="18"/>
<dbReference type="InterPro" id="IPR006108">
    <property type="entry name" value="3HC_DH_C"/>
</dbReference>
<dbReference type="EC" id="5.1.2.3" evidence="18"/>
<dbReference type="FunFam" id="3.40.50.720:FF:000009">
    <property type="entry name" value="Fatty oxidation complex, alpha subunit"/>
    <property type="match status" value="1"/>
</dbReference>
<keyword evidence="13" id="KW-0511">Multifunctional enzyme</keyword>
<evidence type="ECO:0000256" key="8">
    <source>
        <dbReference type="ARBA" id="ARBA00023027"/>
    </source>
</evidence>
<evidence type="ECO:0000256" key="7">
    <source>
        <dbReference type="ARBA" id="ARBA00023002"/>
    </source>
</evidence>
<dbReference type="UniPathway" id="UPA00659"/>
<dbReference type="GO" id="GO:0004300">
    <property type="term" value="F:enoyl-CoA hydratase activity"/>
    <property type="evidence" value="ECO:0007669"/>
    <property type="project" value="UniProtKB-EC"/>
</dbReference>
<evidence type="ECO:0000313" key="18">
    <source>
        <dbReference type="EMBL" id="SJM60904.1"/>
    </source>
</evidence>
<dbReference type="Gene3D" id="3.40.50.720">
    <property type="entry name" value="NAD(P)-binding Rossmann-like Domain"/>
    <property type="match status" value="1"/>
</dbReference>
<comment type="similarity">
    <text evidence="4">Belongs to the 3-hydroxyacyl-CoA dehydrogenase family.</text>
</comment>
<keyword evidence="8" id="KW-0520">NAD</keyword>
<dbReference type="SUPFAM" id="SSF51735">
    <property type="entry name" value="NAD(P)-binding Rossmann-fold domains"/>
    <property type="match status" value="1"/>
</dbReference>
<protein>
    <submittedName>
        <fullName evidence="18">Enoyl-CoA hydratase / Delta(3)-cis-delta(2)-trans-enoyl-CoA isomerase / 3-hydroxyacyl-CoA dehydrogenase / 3-hydroxybutyryl-CoA epimerase</fullName>
        <ecNumber evidence="18">1.1.1.35</ecNumber>
        <ecNumber evidence="18">4.2.1.17</ecNumber>
        <ecNumber evidence="18">5.1.2.3</ecNumber>
        <ecNumber evidence="18">5.3.3.8</ecNumber>
    </submittedName>
</protein>
<evidence type="ECO:0000256" key="11">
    <source>
        <dbReference type="ARBA" id="ARBA00023235"/>
    </source>
</evidence>
<dbReference type="GO" id="GO:0008692">
    <property type="term" value="F:3-hydroxybutyryl-CoA epimerase activity"/>
    <property type="evidence" value="ECO:0007669"/>
    <property type="project" value="UniProtKB-EC"/>
</dbReference>
<evidence type="ECO:0000259" key="16">
    <source>
        <dbReference type="Pfam" id="PF00725"/>
    </source>
</evidence>
<dbReference type="InterPro" id="IPR036291">
    <property type="entry name" value="NAD(P)-bd_dom_sf"/>
</dbReference>
<evidence type="ECO:0000256" key="1">
    <source>
        <dbReference type="ARBA" id="ARBA00004275"/>
    </source>
</evidence>